<dbReference type="SUPFAM" id="SSF55174">
    <property type="entry name" value="Alpha-L RNA-binding motif"/>
    <property type="match status" value="1"/>
</dbReference>
<dbReference type="CDD" id="cd00165">
    <property type="entry name" value="S4"/>
    <property type="match status" value="1"/>
</dbReference>
<dbReference type="Pfam" id="PF01479">
    <property type="entry name" value="S4"/>
    <property type="match status" value="1"/>
</dbReference>
<keyword evidence="1" id="KW-0694">RNA-binding</keyword>
<evidence type="ECO:0000259" key="2">
    <source>
        <dbReference type="SMART" id="SM00363"/>
    </source>
</evidence>
<dbReference type="PANTHER" id="PTHR13633">
    <property type="entry name" value="MITOCHONDRIAL TRANSCRIPTION RESCUE FACTOR 1"/>
    <property type="match status" value="1"/>
</dbReference>
<keyword evidence="4" id="KW-1185">Reference proteome</keyword>
<protein>
    <submittedName>
        <fullName evidence="3">RNA-binding protein S4</fullName>
    </submittedName>
</protein>
<dbReference type="eggNOG" id="COG2302">
    <property type="taxonomic scope" value="Bacteria"/>
</dbReference>
<name>A0A081LFA5_9BACI</name>
<evidence type="ECO:0000256" key="1">
    <source>
        <dbReference type="PROSITE-ProRule" id="PRU00182"/>
    </source>
</evidence>
<dbReference type="InterPro" id="IPR012677">
    <property type="entry name" value="Nucleotide-bd_a/b_plait_sf"/>
</dbReference>
<dbReference type="InterPro" id="IPR040591">
    <property type="entry name" value="RqcP2_RBD"/>
</dbReference>
<organism evidence="3 4">
    <name type="scientific">Bacillus zhangzhouensis</name>
    <dbReference type="NCBI Taxonomy" id="1178540"/>
    <lineage>
        <taxon>Bacteria</taxon>
        <taxon>Bacillati</taxon>
        <taxon>Bacillota</taxon>
        <taxon>Bacilli</taxon>
        <taxon>Bacillales</taxon>
        <taxon>Bacillaceae</taxon>
        <taxon>Bacillus</taxon>
    </lineage>
</organism>
<dbReference type="Gene3D" id="3.30.70.330">
    <property type="match status" value="1"/>
</dbReference>
<dbReference type="Proteomes" id="UP000028091">
    <property type="component" value="Unassembled WGS sequence"/>
</dbReference>
<sequence length="258" mass="29475">MSDIYQHFRKDEQPFVDQVLGWKKIALDQYRLKLTDFLDPREQFITQSVIQHSDELGILFFGGYEGAERKRAMIYPDYLEPSIQDFELSYFQVNYAKKFISIEHPKLLGSLIGTGLKRQKFGDLLFSEEDVQFICTSEVADFVRAQLTHVGRASVSLEEISEAEIKPVISKTDIKEDTISSLRLDAVCAAVSRQSRQKAQLLVKNGLVKVNWKVTEDPSFTIGEGDQLSVRGFGRFSLKTIDGKTKKDKFKVTFELLT</sequence>
<dbReference type="AlphaFoldDB" id="A0A081LFA5"/>
<dbReference type="OrthoDB" id="9812787at2"/>
<comment type="caution">
    <text evidence="3">The sequence shown here is derived from an EMBL/GenBank/DDBJ whole genome shotgun (WGS) entry which is preliminary data.</text>
</comment>
<reference evidence="3 4" key="1">
    <citation type="submission" date="2012-09" db="EMBL/GenBank/DDBJ databases">
        <title>Genome Sequence of Bacillus sp. DW5-4.</title>
        <authorList>
            <person name="Lai Q."/>
            <person name="Liu Y."/>
            <person name="Shao Z."/>
        </authorList>
    </citation>
    <scope>NUCLEOTIDE SEQUENCE [LARGE SCALE GENOMIC DNA]</scope>
    <source>
        <strain evidence="3 4">DW5-4</strain>
    </source>
</reference>
<dbReference type="InterPro" id="IPR002942">
    <property type="entry name" value="S4_RNA-bd"/>
</dbReference>
<dbReference type="Pfam" id="PF17774">
    <property type="entry name" value="YlmH_RBD"/>
    <property type="match status" value="1"/>
</dbReference>
<dbReference type="Gene3D" id="3.10.290.10">
    <property type="entry name" value="RNA-binding S4 domain"/>
    <property type="match status" value="1"/>
</dbReference>
<dbReference type="EMBL" id="JOTP01000002">
    <property type="protein sequence ID" value="KEP27931.1"/>
    <property type="molecule type" value="Genomic_DNA"/>
</dbReference>
<dbReference type="SMART" id="SM00363">
    <property type="entry name" value="S4"/>
    <property type="match status" value="1"/>
</dbReference>
<gene>
    <name evidence="3" type="ORF">BA70_07605</name>
</gene>
<dbReference type="PROSITE" id="PS50889">
    <property type="entry name" value="S4"/>
    <property type="match status" value="1"/>
</dbReference>
<dbReference type="InterPro" id="IPR036986">
    <property type="entry name" value="S4_RNA-bd_sf"/>
</dbReference>
<proteinExistence type="predicted"/>
<evidence type="ECO:0000313" key="3">
    <source>
        <dbReference type="EMBL" id="KEP27931.1"/>
    </source>
</evidence>
<dbReference type="PANTHER" id="PTHR13633:SF3">
    <property type="entry name" value="MITOCHONDRIAL TRANSCRIPTION RESCUE FACTOR 1"/>
    <property type="match status" value="1"/>
</dbReference>
<feature type="domain" description="RNA-binding S4" evidence="2">
    <location>
        <begin position="182"/>
        <end position="239"/>
    </location>
</feature>
<dbReference type="GO" id="GO:0003723">
    <property type="term" value="F:RNA binding"/>
    <property type="evidence" value="ECO:0007669"/>
    <property type="project" value="UniProtKB-KW"/>
</dbReference>
<dbReference type="RefSeq" id="WP_034317943.1">
    <property type="nucleotide sequence ID" value="NZ_JBCMYH010000011.1"/>
</dbReference>
<accession>A0A081LFA5</accession>
<evidence type="ECO:0000313" key="4">
    <source>
        <dbReference type="Proteomes" id="UP000028091"/>
    </source>
</evidence>
<dbReference type="Gene3D" id="3.30.1370.160">
    <property type="match status" value="1"/>
</dbReference>